<evidence type="ECO:0000313" key="1">
    <source>
        <dbReference type="EMBL" id="KAH9556846.1"/>
    </source>
</evidence>
<dbReference type="EMBL" id="CM038913">
    <property type="protein sequence ID" value="KAH9556846.1"/>
    <property type="molecule type" value="Genomic_DNA"/>
</dbReference>
<proteinExistence type="predicted"/>
<reference evidence="2" key="1">
    <citation type="journal article" date="2022" name="New Phytol.">
        <title>Phylogenomic structure and speciation in an emerging model: the Sphagnum magellanicum complex (Bryophyta).</title>
        <authorList>
            <person name="Shaw A.J."/>
            <person name="Piatkowski B."/>
            <person name="Duffy A.M."/>
            <person name="Aguero B."/>
            <person name="Imwattana K."/>
            <person name="Nieto-Lugilde M."/>
            <person name="Healey A."/>
            <person name="Weston D.J."/>
            <person name="Patel M.N."/>
            <person name="Schmutz J."/>
            <person name="Grimwood J."/>
            <person name="Yavitt J.B."/>
            <person name="Hassel K."/>
            <person name="Stenoien H.K."/>
            <person name="Flatberg K.I."/>
            <person name="Bickford C.P."/>
            <person name="Hicks K.A."/>
        </authorList>
    </citation>
    <scope>NUCLEOTIDE SEQUENCE [LARGE SCALE GENOMIC DNA]</scope>
</reference>
<comment type="caution">
    <text evidence="1">The sequence shown here is derived from an EMBL/GenBank/DDBJ whole genome shotgun (WGS) entry which is preliminary data.</text>
</comment>
<evidence type="ECO:0000313" key="2">
    <source>
        <dbReference type="Proteomes" id="UP000828922"/>
    </source>
</evidence>
<keyword evidence="2" id="KW-1185">Reference proteome</keyword>
<name>A0ACB8HM76_9BRYO</name>
<organism evidence="1 2">
    <name type="scientific">Sphagnum magellanicum</name>
    <dbReference type="NCBI Taxonomy" id="128215"/>
    <lineage>
        <taxon>Eukaryota</taxon>
        <taxon>Viridiplantae</taxon>
        <taxon>Streptophyta</taxon>
        <taxon>Embryophyta</taxon>
        <taxon>Bryophyta</taxon>
        <taxon>Sphagnophytina</taxon>
        <taxon>Sphagnopsida</taxon>
        <taxon>Sphagnales</taxon>
        <taxon>Sphagnaceae</taxon>
        <taxon>Sphagnum</taxon>
    </lineage>
</organism>
<dbReference type="Proteomes" id="UP000828922">
    <property type="component" value="Linkage Group LG07"/>
</dbReference>
<gene>
    <name evidence="1" type="ORF">CY35_07G052200</name>
</gene>
<sequence>MENIVVRWAQLMIQPAQLKIVGATIAVLISLHRLFKHFFHQNTKVKRVPGPFPWPVVGNLLTLGKLPHRAFYKLSKKYGDIMELKLGSVRTIVISSPEMAKQVLKVHDLICASRPETIAGKIIFQQHDIGLAPYGDHWRHMRKLSTMELLTLKRLEDSKNVRDEEFSWLMHGIFEHCKEGNPVNMQTSLSSTSMNVISRLLFTKRYFNTMHNDEESQEFKDLVMKKMKILGVFNISDYVPFLKPFDLQGIRLECNQILSRMDRFFDKIIQEHQKEKMKANESKDFLDVMLSHPSVDGVRDKLDELTIKGVAMNMLLGGTDTVTTTLEWALVELIRHPNVLKKVQDELDDVVGQERVIDEDDLPQLKYLQAIVKETFRLHPPAPLLLPHESREACEIGGYHIPAKSRIFVNVWAVHRHPSTYENPFDFNPKRFVENLIDVKGIDFQLLPFGSGRRMCPGLNYGLLMVQIGLAKLLHSFMWTLPKGQNPQDIDMGEIFGSSNPKKIPLQVVANVRLPLHLYASKKLDAFI</sequence>
<protein>
    <submittedName>
        <fullName evidence="1">Uncharacterized protein</fullName>
    </submittedName>
</protein>
<accession>A0ACB8HM76</accession>